<dbReference type="InterPro" id="IPR037523">
    <property type="entry name" value="VOC_core"/>
</dbReference>
<evidence type="ECO:0000313" key="2">
    <source>
        <dbReference type="EMBL" id="CAB4594075.1"/>
    </source>
</evidence>
<organism evidence="2">
    <name type="scientific">freshwater metagenome</name>
    <dbReference type="NCBI Taxonomy" id="449393"/>
    <lineage>
        <taxon>unclassified sequences</taxon>
        <taxon>metagenomes</taxon>
        <taxon>ecological metagenomes</taxon>
    </lineage>
</organism>
<reference evidence="2" key="1">
    <citation type="submission" date="2020-05" db="EMBL/GenBank/DDBJ databases">
        <authorList>
            <person name="Chiriac C."/>
            <person name="Salcher M."/>
            <person name="Ghai R."/>
            <person name="Kavagutti S V."/>
        </authorList>
    </citation>
    <scope>NUCLEOTIDE SEQUENCE</scope>
</reference>
<dbReference type="PROSITE" id="PS51819">
    <property type="entry name" value="VOC"/>
    <property type="match status" value="1"/>
</dbReference>
<dbReference type="Pfam" id="PF00903">
    <property type="entry name" value="Glyoxalase"/>
    <property type="match status" value="1"/>
</dbReference>
<dbReference type="EMBL" id="CAEZUL010000021">
    <property type="protein sequence ID" value="CAB4594075.1"/>
    <property type="molecule type" value="Genomic_DNA"/>
</dbReference>
<sequence length="168" mass="18374">MAIRGVNHAVLYVRDADRSAEFFVRLLGFRRLDDIGEMPRVRGAAFLRAEKSYNDHDLGLFSVGEAALATTAGMTSVGMYHLSWEVETLSDLARYAEALSSEGFLTGASNHGTTRAIYARDPDGLEFELTWIMPAELITAADAPTTKVLNLASDIARFGAETPSRTTR</sequence>
<dbReference type="InterPro" id="IPR029068">
    <property type="entry name" value="Glyas_Bleomycin-R_OHBP_Dase"/>
</dbReference>
<dbReference type="SUPFAM" id="SSF54593">
    <property type="entry name" value="Glyoxalase/Bleomycin resistance protein/Dihydroxybiphenyl dioxygenase"/>
    <property type="match status" value="1"/>
</dbReference>
<name>A0A6J6G4Z4_9ZZZZ</name>
<dbReference type="AlphaFoldDB" id="A0A6J6G4Z4"/>
<gene>
    <name evidence="2" type="ORF">UFOPK1808_00325</name>
</gene>
<protein>
    <submittedName>
        <fullName evidence="2">Unannotated protein</fullName>
    </submittedName>
</protein>
<dbReference type="InterPro" id="IPR004360">
    <property type="entry name" value="Glyas_Fos-R_dOase_dom"/>
</dbReference>
<proteinExistence type="predicted"/>
<evidence type="ECO:0000259" key="1">
    <source>
        <dbReference type="PROSITE" id="PS51819"/>
    </source>
</evidence>
<feature type="domain" description="VOC" evidence="1">
    <location>
        <begin position="5"/>
        <end position="132"/>
    </location>
</feature>
<accession>A0A6J6G4Z4</accession>
<dbReference type="Gene3D" id="3.10.180.10">
    <property type="entry name" value="2,3-Dihydroxybiphenyl 1,2-Dioxygenase, domain 1"/>
    <property type="match status" value="1"/>
</dbReference>